<dbReference type="PANTHER" id="PTHR15228:SF25">
    <property type="entry name" value="F-BAR DOMAIN-CONTAINING PROTEIN"/>
    <property type="match status" value="1"/>
</dbReference>
<evidence type="ECO:0000259" key="3">
    <source>
        <dbReference type="PROSITE" id="PS50238"/>
    </source>
</evidence>
<dbReference type="InterPro" id="IPR008936">
    <property type="entry name" value="Rho_GTPase_activation_prot"/>
</dbReference>
<dbReference type="AlphaFoldDB" id="A0A0H2RI83"/>
<evidence type="ECO:0000256" key="1">
    <source>
        <dbReference type="ARBA" id="ARBA00022468"/>
    </source>
</evidence>
<dbReference type="EMBL" id="KQ086002">
    <property type="protein sequence ID" value="KLO11347.1"/>
    <property type="molecule type" value="Genomic_DNA"/>
</dbReference>
<dbReference type="Gene3D" id="1.10.555.10">
    <property type="entry name" value="Rho GTPase activation protein"/>
    <property type="match status" value="1"/>
</dbReference>
<dbReference type="SMART" id="SM00324">
    <property type="entry name" value="RhoGAP"/>
    <property type="match status" value="1"/>
</dbReference>
<feature type="region of interest" description="Disordered" evidence="2">
    <location>
        <begin position="161"/>
        <end position="246"/>
    </location>
</feature>
<dbReference type="InParanoid" id="A0A0H2RI83"/>
<accession>A0A0H2RI83</accession>
<dbReference type="STRING" id="27342.A0A0H2RI83"/>
<reference evidence="4 5" key="1">
    <citation type="submission" date="2015-04" db="EMBL/GenBank/DDBJ databases">
        <title>Complete genome sequence of Schizopora paradoxa KUC8140, a cosmopolitan wood degrader in East Asia.</title>
        <authorList>
            <consortium name="DOE Joint Genome Institute"/>
            <person name="Min B."/>
            <person name="Park H."/>
            <person name="Jang Y."/>
            <person name="Kim J.-J."/>
            <person name="Kim K.H."/>
            <person name="Pangilinan J."/>
            <person name="Lipzen A."/>
            <person name="Riley R."/>
            <person name="Grigoriev I.V."/>
            <person name="Spatafora J.W."/>
            <person name="Choi I.-G."/>
        </authorList>
    </citation>
    <scope>NUCLEOTIDE SEQUENCE [LARGE SCALE GENOMIC DNA]</scope>
    <source>
        <strain evidence="4 5">KUC8140</strain>
    </source>
</reference>
<dbReference type="OrthoDB" id="79452at2759"/>
<feature type="region of interest" description="Disordered" evidence="2">
    <location>
        <begin position="719"/>
        <end position="752"/>
    </location>
</feature>
<organism evidence="4 5">
    <name type="scientific">Schizopora paradoxa</name>
    <dbReference type="NCBI Taxonomy" id="27342"/>
    <lineage>
        <taxon>Eukaryota</taxon>
        <taxon>Fungi</taxon>
        <taxon>Dikarya</taxon>
        <taxon>Basidiomycota</taxon>
        <taxon>Agaricomycotina</taxon>
        <taxon>Agaricomycetes</taxon>
        <taxon>Hymenochaetales</taxon>
        <taxon>Schizoporaceae</taxon>
        <taxon>Schizopora</taxon>
    </lineage>
</organism>
<feature type="domain" description="Rho-GAP" evidence="3">
    <location>
        <begin position="350"/>
        <end position="654"/>
    </location>
</feature>
<dbReference type="Proteomes" id="UP000053477">
    <property type="component" value="Unassembled WGS sequence"/>
</dbReference>
<evidence type="ECO:0000313" key="5">
    <source>
        <dbReference type="Proteomes" id="UP000053477"/>
    </source>
</evidence>
<dbReference type="InterPro" id="IPR051025">
    <property type="entry name" value="RhoGAP"/>
</dbReference>
<proteinExistence type="predicted"/>
<dbReference type="GO" id="GO:0005938">
    <property type="term" value="C:cell cortex"/>
    <property type="evidence" value="ECO:0007669"/>
    <property type="project" value="TreeGrafter"/>
</dbReference>
<feature type="region of interest" description="Disordered" evidence="2">
    <location>
        <begin position="1"/>
        <end position="81"/>
    </location>
</feature>
<keyword evidence="5" id="KW-1185">Reference proteome</keyword>
<dbReference type="GO" id="GO:0007165">
    <property type="term" value="P:signal transduction"/>
    <property type="evidence" value="ECO:0007669"/>
    <property type="project" value="InterPro"/>
</dbReference>
<gene>
    <name evidence="4" type="ORF">SCHPADRAFT_942120</name>
</gene>
<dbReference type="GO" id="GO:0005096">
    <property type="term" value="F:GTPase activator activity"/>
    <property type="evidence" value="ECO:0007669"/>
    <property type="project" value="UniProtKB-KW"/>
</dbReference>
<dbReference type="PANTHER" id="PTHR15228">
    <property type="entry name" value="SPERMATHECAL PHYSIOLOGY VARIANT"/>
    <property type="match status" value="1"/>
</dbReference>
<dbReference type="Pfam" id="PF00620">
    <property type="entry name" value="RhoGAP"/>
    <property type="match status" value="2"/>
</dbReference>
<feature type="compositionally biased region" description="Low complexity" evidence="2">
    <location>
        <begin position="50"/>
        <end position="78"/>
    </location>
</feature>
<dbReference type="GO" id="GO:0060237">
    <property type="term" value="P:regulation of fungal-type cell wall organization"/>
    <property type="evidence" value="ECO:0007669"/>
    <property type="project" value="TreeGrafter"/>
</dbReference>
<sequence length="793" mass="87966">MDSGEERDTIGLGMSEVEVSNNGRMIPQTQTQTRAAGRESKLRPINTRHGLALSVSGGSSLGATTTTRSTPTSPLARSFVSSDTSSAMPLLQSLKETSTEGFKQARACGMLPMQPPVYPPQSPAGFPPLPPTSPEYEREINFVSYEDAINLARAYVNKRMEEKARNGGKGEGLASTSRLSYRQRTPSPSGSRSPSVPPSPRFSPVQTSHMRSPHSHLQDTSPSPSPSSSSTLKDGARRTPPAFVPDKNAPLLLMHLDSMIKCWEGMRTGNGGHQLYLHHLIAIQRLLQDHRGDAQVEEIRSRWERDNDMDREGTSSAEGEARPPTDKKWRKDLDLIDLMETSFRVFGHPLYLTQLYASCVACMGGFQHDLPIVVYACVEELYRTGMTTPGLFRSPPDSIRHKELIDSFDHAPDFGRRLSLVKESTSDICALLRSYIDRVPEPLWHESLFDAFWTLCVEPSIAREKHVVEEMKRKESSDGSVGIGRTSSLNGRPTSLIQTQRRTYGANGFEASNSFSPALRRRRSASLDSPRDASFFRTLGGTLDIAAAMHVSDEDLASEKPHQLAAARMLFRLLPRPQMSVLAYLCAFFSQVPLCVHENGMGMEDIARLFGAPIFLGASLRNRQQGESEEGWMKRKEQAKTMMAWLLRRWNLISEGLFDPLEPLPCQNAIEAGDGGELAESATMSTLSDSESLLSLSITSHSTWPESLGTFDDARTHARRSSLGTDDGGYSDQAIRNDHPHHPELRQDSQDDAGHFDDIMRWKFRVQVERENGDLSREVDELKARLGESSLGP</sequence>
<keyword evidence="1" id="KW-0343">GTPase activation</keyword>
<dbReference type="SUPFAM" id="SSF48350">
    <property type="entry name" value="GTPase activation domain, GAP"/>
    <property type="match status" value="1"/>
</dbReference>
<evidence type="ECO:0000256" key="2">
    <source>
        <dbReference type="SAM" id="MobiDB-lite"/>
    </source>
</evidence>
<feature type="compositionally biased region" description="Basic and acidic residues" evidence="2">
    <location>
        <begin position="735"/>
        <end position="752"/>
    </location>
</feature>
<dbReference type="InterPro" id="IPR000198">
    <property type="entry name" value="RhoGAP_dom"/>
</dbReference>
<evidence type="ECO:0000313" key="4">
    <source>
        <dbReference type="EMBL" id="KLO11347.1"/>
    </source>
</evidence>
<name>A0A0H2RI83_9AGAM</name>
<feature type="region of interest" description="Disordered" evidence="2">
    <location>
        <begin position="299"/>
        <end position="326"/>
    </location>
</feature>
<protein>
    <submittedName>
        <fullName evidence="4">Rho GTPase activation protein</fullName>
    </submittedName>
</protein>
<feature type="compositionally biased region" description="Polar residues" evidence="2">
    <location>
        <begin position="174"/>
        <end position="185"/>
    </location>
</feature>
<feature type="compositionally biased region" description="Polar residues" evidence="2">
    <location>
        <begin position="18"/>
        <end position="34"/>
    </location>
</feature>
<dbReference type="PROSITE" id="PS50238">
    <property type="entry name" value="RHOGAP"/>
    <property type="match status" value="1"/>
</dbReference>